<protein>
    <submittedName>
        <fullName evidence="2">Sulfotransferase</fullName>
    </submittedName>
</protein>
<dbReference type="Proteomes" id="UP001597277">
    <property type="component" value="Unassembled WGS sequence"/>
</dbReference>
<evidence type="ECO:0000256" key="1">
    <source>
        <dbReference type="SAM" id="MobiDB-lite"/>
    </source>
</evidence>
<comment type="caution">
    <text evidence="2">The sequence shown here is derived from an EMBL/GenBank/DDBJ whole genome shotgun (WGS) entry which is preliminary data.</text>
</comment>
<dbReference type="SUPFAM" id="SSF52540">
    <property type="entry name" value="P-loop containing nucleoside triphosphate hydrolases"/>
    <property type="match status" value="1"/>
</dbReference>
<gene>
    <name evidence="2" type="ORF">ACFSE6_05985</name>
</gene>
<evidence type="ECO:0000313" key="2">
    <source>
        <dbReference type="EMBL" id="MFD1717374.1"/>
    </source>
</evidence>
<keyword evidence="3" id="KW-1185">Reference proteome</keyword>
<organism evidence="2 3">
    <name type="scientific">Georgenia deserti</name>
    <dbReference type="NCBI Taxonomy" id="2093781"/>
    <lineage>
        <taxon>Bacteria</taxon>
        <taxon>Bacillati</taxon>
        <taxon>Actinomycetota</taxon>
        <taxon>Actinomycetes</taxon>
        <taxon>Micrococcales</taxon>
        <taxon>Bogoriellaceae</taxon>
        <taxon>Georgenia</taxon>
    </lineage>
</organism>
<accession>A0ABW4L5W5</accession>
<feature type="compositionally biased region" description="Basic and acidic residues" evidence="1">
    <location>
        <begin position="239"/>
        <end position="258"/>
    </location>
</feature>
<evidence type="ECO:0000313" key="3">
    <source>
        <dbReference type="Proteomes" id="UP001597277"/>
    </source>
</evidence>
<proteinExistence type="predicted"/>
<dbReference type="Gene3D" id="3.40.50.300">
    <property type="entry name" value="P-loop containing nucleotide triphosphate hydrolases"/>
    <property type="match status" value="1"/>
</dbReference>
<name>A0ABW4L5W5_9MICO</name>
<dbReference type="RefSeq" id="WP_388003481.1">
    <property type="nucleotide sequence ID" value="NZ_JBHUEE010000002.1"/>
</dbReference>
<feature type="region of interest" description="Disordered" evidence="1">
    <location>
        <begin position="225"/>
        <end position="258"/>
    </location>
</feature>
<dbReference type="Pfam" id="PF13469">
    <property type="entry name" value="Sulfotransfer_3"/>
    <property type="match status" value="1"/>
</dbReference>
<dbReference type="InterPro" id="IPR027417">
    <property type="entry name" value="P-loop_NTPase"/>
</dbReference>
<dbReference type="EMBL" id="JBHUEE010000002">
    <property type="protein sequence ID" value="MFD1717374.1"/>
    <property type="molecule type" value="Genomic_DNA"/>
</dbReference>
<sequence length="284" mass="31489">MTETNAIVVSGLPRSGTTWVASLLGHGHGTSLIAREPMNPRPGGFNLNGLLTHWTSLDLGAEKPVVDAWRHVFSGRQWRLYGKQGRQQLLAPLPGRRLIVKDPFATLSLGFLRREFGINSIAVYRPPEALLASHRRMGWKTDWKGLLAALDQEVSHPPESQIQAISLLWRSAYQHILDLPNEESPTIVAHQDLAVGGIPAARALYSELGLQLSKRGRQNLEQAFHAGSTAPPPPGQLHASDRDPRSTTDQWRSRVSEEEAAELRKLTSDIRDRLADRRLILGTT</sequence>
<reference evidence="3" key="1">
    <citation type="journal article" date="2019" name="Int. J. Syst. Evol. Microbiol.">
        <title>The Global Catalogue of Microorganisms (GCM) 10K type strain sequencing project: providing services to taxonomists for standard genome sequencing and annotation.</title>
        <authorList>
            <consortium name="The Broad Institute Genomics Platform"/>
            <consortium name="The Broad Institute Genome Sequencing Center for Infectious Disease"/>
            <person name="Wu L."/>
            <person name="Ma J."/>
        </authorList>
    </citation>
    <scope>NUCLEOTIDE SEQUENCE [LARGE SCALE GENOMIC DNA]</scope>
    <source>
        <strain evidence="3">JCM 17130</strain>
    </source>
</reference>